<reference evidence="2" key="1">
    <citation type="submission" date="2023-02" db="EMBL/GenBank/DDBJ databases">
        <title>Identification and recombinant expression of a fungal hydrolase from Papiliotrema laurentii that hydrolyzes apple cutin and clears colloidal polyester polyurethane.</title>
        <authorList>
            <consortium name="DOE Joint Genome Institute"/>
            <person name="Roman V.A."/>
            <person name="Bojanowski C."/>
            <person name="Crable B.R."/>
            <person name="Wagner D.N."/>
            <person name="Hung C.S."/>
            <person name="Nadeau L.J."/>
            <person name="Schratz L."/>
            <person name="Haridas S."/>
            <person name="Pangilinan J."/>
            <person name="Lipzen A."/>
            <person name="Na H."/>
            <person name="Yan M."/>
            <person name="Ng V."/>
            <person name="Grigoriev I.V."/>
            <person name="Spatafora J.W."/>
            <person name="Barlow D."/>
            <person name="Biffinger J."/>
            <person name="Kelley-Loughnane N."/>
            <person name="Varaljay V.A."/>
            <person name="Crookes-Goodson W.J."/>
        </authorList>
    </citation>
    <scope>NUCLEOTIDE SEQUENCE</scope>
    <source>
        <strain evidence="2">5307AH</strain>
    </source>
</reference>
<comment type="caution">
    <text evidence="2">The sequence shown here is derived from an EMBL/GenBank/DDBJ whole genome shotgun (WGS) entry which is preliminary data.</text>
</comment>
<dbReference type="Proteomes" id="UP001182556">
    <property type="component" value="Unassembled WGS sequence"/>
</dbReference>
<proteinExistence type="predicted"/>
<feature type="region of interest" description="Disordered" evidence="1">
    <location>
        <begin position="77"/>
        <end position="146"/>
    </location>
</feature>
<feature type="compositionally biased region" description="Polar residues" evidence="1">
    <location>
        <begin position="108"/>
        <end position="117"/>
    </location>
</feature>
<sequence>MAEAARVVTVVFSATLQTPITESLFPFEMVGLESPPPPLPGSKSPKSGVEFFIPLLSSRLSTSTNPTRKSLHLKSALQINKPQSDSAAGSAATHPLLRRPPSTPTRAQVRTQSSPRSLSRLVGPHPESPTNRLTPRSSSSVPPRPF</sequence>
<gene>
    <name evidence="2" type="ORF">DB88DRAFT_471298</name>
</gene>
<keyword evidence="3" id="KW-1185">Reference proteome</keyword>
<evidence type="ECO:0000313" key="3">
    <source>
        <dbReference type="Proteomes" id="UP001182556"/>
    </source>
</evidence>
<name>A0AAD9L842_PAPLA</name>
<protein>
    <submittedName>
        <fullName evidence="2">Uncharacterized protein</fullName>
    </submittedName>
</protein>
<evidence type="ECO:0000256" key="1">
    <source>
        <dbReference type="SAM" id="MobiDB-lite"/>
    </source>
</evidence>
<organism evidence="2 3">
    <name type="scientific">Papiliotrema laurentii</name>
    <name type="common">Cryptococcus laurentii</name>
    <dbReference type="NCBI Taxonomy" id="5418"/>
    <lineage>
        <taxon>Eukaryota</taxon>
        <taxon>Fungi</taxon>
        <taxon>Dikarya</taxon>
        <taxon>Basidiomycota</taxon>
        <taxon>Agaricomycotina</taxon>
        <taxon>Tremellomycetes</taxon>
        <taxon>Tremellales</taxon>
        <taxon>Rhynchogastremaceae</taxon>
        <taxon>Papiliotrema</taxon>
    </lineage>
</organism>
<feature type="compositionally biased region" description="Polar residues" evidence="1">
    <location>
        <begin position="77"/>
        <end position="87"/>
    </location>
</feature>
<feature type="compositionally biased region" description="Low complexity" evidence="1">
    <location>
        <begin position="135"/>
        <end position="146"/>
    </location>
</feature>
<accession>A0AAD9L842</accession>
<dbReference type="AlphaFoldDB" id="A0AAD9L842"/>
<dbReference type="EMBL" id="JAODAN010000002">
    <property type="protein sequence ID" value="KAK1926811.1"/>
    <property type="molecule type" value="Genomic_DNA"/>
</dbReference>
<evidence type="ECO:0000313" key="2">
    <source>
        <dbReference type="EMBL" id="KAK1926811.1"/>
    </source>
</evidence>